<protein>
    <submittedName>
        <fullName evidence="1">Uncharacterized protein</fullName>
    </submittedName>
</protein>
<keyword evidence="2" id="KW-1185">Reference proteome</keyword>
<evidence type="ECO:0000313" key="1">
    <source>
        <dbReference type="EMBL" id="TQD97392.1"/>
    </source>
</evidence>
<dbReference type="STRING" id="106549.A0A540MFN5"/>
<dbReference type="Proteomes" id="UP000315295">
    <property type="component" value="Unassembled WGS sequence"/>
</dbReference>
<organism evidence="1 2">
    <name type="scientific">Malus baccata</name>
    <name type="common">Siberian crab apple</name>
    <name type="synonym">Pyrus baccata</name>
    <dbReference type="NCBI Taxonomy" id="106549"/>
    <lineage>
        <taxon>Eukaryota</taxon>
        <taxon>Viridiplantae</taxon>
        <taxon>Streptophyta</taxon>
        <taxon>Embryophyta</taxon>
        <taxon>Tracheophyta</taxon>
        <taxon>Spermatophyta</taxon>
        <taxon>Magnoliopsida</taxon>
        <taxon>eudicotyledons</taxon>
        <taxon>Gunneridae</taxon>
        <taxon>Pentapetalae</taxon>
        <taxon>rosids</taxon>
        <taxon>fabids</taxon>
        <taxon>Rosales</taxon>
        <taxon>Rosaceae</taxon>
        <taxon>Amygdaloideae</taxon>
        <taxon>Maleae</taxon>
        <taxon>Malus</taxon>
    </lineage>
</organism>
<dbReference type="EMBL" id="VIEB01000273">
    <property type="protein sequence ID" value="TQD97392.1"/>
    <property type="molecule type" value="Genomic_DNA"/>
</dbReference>
<dbReference type="AlphaFoldDB" id="A0A540MFN5"/>
<reference evidence="1 2" key="1">
    <citation type="journal article" date="2019" name="G3 (Bethesda)">
        <title>Sequencing of a Wild Apple (Malus baccata) Genome Unravels the Differences Between Cultivated and Wild Apple Species Regarding Disease Resistance and Cold Tolerance.</title>
        <authorList>
            <person name="Chen X."/>
        </authorList>
    </citation>
    <scope>NUCLEOTIDE SEQUENCE [LARGE SCALE GENOMIC DNA]</scope>
    <source>
        <strain evidence="2">cv. Shandingzi</strain>
        <tissue evidence="1">Leaves</tissue>
    </source>
</reference>
<comment type="caution">
    <text evidence="1">The sequence shown here is derived from an EMBL/GenBank/DDBJ whole genome shotgun (WGS) entry which is preliminary data.</text>
</comment>
<gene>
    <name evidence="1" type="ORF">C1H46_016971</name>
</gene>
<proteinExistence type="predicted"/>
<name>A0A540MFN5_MALBA</name>
<evidence type="ECO:0000313" key="2">
    <source>
        <dbReference type="Proteomes" id="UP000315295"/>
    </source>
</evidence>
<accession>A0A540MFN5</accession>
<sequence length="173" mass="18900">MVKPPFSISVSNPPCLFRLADPARKTQTVSPPSYPPLAAVSLLSPVSSYSTFYVRKARAWFFGVGISIPSPCSSQPLTVAASLAHSLTHSLQGVSEAETEAKSFSFGLVMFGCKCFHWNRLTDLFPPEPEEPFSLPDPIPQWCLGFWKIIFGCCFGGSVGCKCSPGRHKRDHC</sequence>